<dbReference type="OrthoDB" id="8797209at2"/>
<dbReference type="eggNOG" id="COG5591">
    <property type="taxonomic scope" value="Bacteria"/>
</dbReference>
<gene>
    <name evidence="3" type="ORF">M622_01450</name>
</gene>
<comment type="caution">
    <text evidence="3">The sequence shown here is derived from an EMBL/GenBank/DDBJ whole genome shotgun (WGS) entry which is preliminary data.</text>
</comment>
<dbReference type="STRING" id="1348657.M622_01450"/>
<dbReference type="InterPro" id="IPR025711">
    <property type="entry name" value="PepSY"/>
</dbReference>
<proteinExistence type="predicted"/>
<protein>
    <recommendedName>
        <fullName evidence="2">PepSY domain-containing protein</fullName>
    </recommendedName>
</protein>
<evidence type="ECO:0000313" key="3">
    <source>
        <dbReference type="EMBL" id="EPZ17463.1"/>
    </source>
</evidence>
<keyword evidence="1" id="KW-0732">Signal</keyword>
<name>T0B3X3_9RHOO</name>
<accession>T0B3X3</accession>
<evidence type="ECO:0000256" key="1">
    <source>
        <dbReference type="SAM" id="SignalP"/>
    </source>
</evidence>
<evidence type="ECO:0000259" key="2">
    <source>
        <dbReference type="Pfam" id="PF13670"/>
    </source>
</evidence>
<feature type="domain" description="PepSY" evidence="2">
    <location>
        <begin position="103"/>
        <end position="166"/>
    </location>
</feature>
<dbReference type="PATRIC" id="fig|1348657.5.peg.295"/>
<evidence type="ECO:0000313" key="4">
    <source>
        <dbReference type="Proteomes" id="UP000015455"/>
    </source>
</evidence>
<dbReference type="RefSeq" id="WP_021247752.1">
    <property type="nucleotide sequence ID" value="NZ_ATJV01000001.1"/>
</dbReference>
<feature type="signal peptide" evidence="1">
    <location>
        <begin position="1"/>
        <end position="24"/>
    </location>
</feature>
<feature type="domain" description="PepSY" evidence="2">
    <location>
        <begin position="10"/>
        <end position="95"/>
    </location>
</feature>
<dbReference type="Proteomes" id="UP000015455">
    <property type="component" value="Unassembled WGS sequence"/>
</dbReference>
<sequence>MRAQTLITTLALSAVIVAGGAALAPVMAQSNIAGNTQAPWLSVHEVQLKVEAMGYRDLSELERDHDKYEIKAVDAQGRLVKIDVDPFTGDVLKTKVKRDKAGDTDTHQATWLTLHQAQVKVEASGYSQLVEIERERDGYEMEATDAQGQRVKIDVDPFSGDVINTKVLRSF</sequence>
<dbReference type="Pfam" id="PF13670">
    <property type="entry name" value="PepSY_2"/>
    <property type="match status" value="2"/>
</dbReference>
<dbReference type="AlphaFoldDB" id="T0B3X3"/>
<dbReference type="EMBL" id="ATJV01000001">
    <property type="protein sequence ID" value="EPZ17463.1"/>
    <property type="molecule type" value="Genomic_DNA"/>
</dbReference>
<feature type="chain" id="PRO_5004561912" description="PepSY domain-containing protein" evidence="1">
    <location>
        <begin position="25"/>
        <end position="171"/>
    </location>
</feature>
<organism evidence="3 4">
    <name type="scientific">Thauera terpenica 58Eu</name>
    <dbReference type="NCBI Taxonomy" id="1348657"/>
    <lineage>
        <taxon>Bacteria</taxon>
        <taxon>Pseudomonadati</taxon>
        <taxon>Pseudomonadota</taxon>
        <taxon>Betaproteobacteria</taxon>
        <taxon>Rhodocyclales</taxon>
        <taxon>Zoogloeaceae</taxon>
        <taxon>Thauera</taxon>
    </lineage>
</organism>
<keyword evidence="4" id="KW-1185">Reference proteome</keyword>
<reference evidence="3 4" key="1">
    <citation type="submission" date="2013-06" db="EMBL/GenBank/DDBJ databases">
        <title>Draft genome sequence of Thauera terpenica.</title>
        <authorList>
            <person name="Liu B."/>
            <person name="Frostegard A.H."/>
            <person name="Shapleigh J.P."/>
        </authorList>
    </citation>
    <scope>NUCLEOTIDE SEQUENCE [LARGE SCALE GENOMIC DNA]</scope>
    <source>
        <strain evidence="3 4">58Eu</strain>
    </source>
</reference>